<gene>
    <name evidence="2" type="ORF">T4E_5071</name>
</gene>
<sequence length="667" mass="76888">MDEKEEEEKQEKKQEEKNEKKLSSEDENANSSSTGEAAACEKIEKSTDQEKMSKKPPDTIAATENNIYSEEQIMLSAAKNERTLSSADEETYRPTRFHWDSNVSWPIEMMWQQQANDTEMENAQLIRHPNMEQESDALKKLKAAVAKQCTTRATIIFDHNLIQQWLSAYKQSWPFKSNVMKKPKKYFNKKAINYEILDSCVSSSLSSVFPTQVERFNKRKPTDQYLKSSSFNVQHPVKLNAVYFLEPSHCKVLVNEFRDKNDKKWIRNMLINALNNKSNKKMGKLQCEQFEKLEFFDCTLQLLAFIFDFALQLGKQILNNIHCNDEIKVDEKLTQLLVTSFKHSVDQLQFENDSQFDWKVLISQCIDEAELQNCFGQTATPFHIQLSEHLLRAFQNLCYYTICTLLLVPSAIPKVKMQKSTTEAVLPNLIFSKGASYVVHTVGLDKRKLIRVKKGEAKLLKAEKAETTTDKEQYFILFDDEKDHGSGVCFSCDKEGGDKALQAFTAVHRSKVLKPLYSDWTVSMQWLSTPDLFSDVHVINSSQCFYQTSKQENKNEKIIVTQQQNMNLQKQLATGGEKQTADVRQDAFYAVGLGLLENSALEKSSQETNREEIDADELTTDEIVDEFLVALFNMPAMQLPCQRCLSRKPYCKRCYYINKYLPQVTKK</sequence>
<protein>
    <submittedName>
        <fullName evidence="2">Uncharacterized protein</fullName>
    </submittedName>
</protein>
<name>A0A0V0XFX7_TRIPS</name>
<proteinExistence type="predicted"/>
<reference evidence="2 3" key="1">
    <citation type="submission" date="2015-01" db="EMBL/GenBank/DDBJ databases">
        <title>Evolution of Trichinella species and genotypes.</title>
        <authorList>
            <person name="Korhonen P.K."/>
            <person name="Edoardo P."/>
            <person name="Giuseppe L.R."/>
            <person name="Gasser R.B."/>
        </authorList>
    </citation>
    <scope>NUCLEOTIDE SEQUENCE [LARGE SCALE GENOMIC DNA]</scope>
    <source>
        <strain evidence="2">ISS141</strain>
    </source>
</reference>
<evidence type="ECO:0000256" key="1">
    <source>
        <dbReference type="SAM" id="MobiDB-lite"/>
    </source>
</evidence>
<dbReference type="Proteomes" id="UP000054815">
    <property type="component" value="Unassembled WGS sequence"/>
</dbReference>
<organism evidence="2 3">
    <name type="scientific">Trichinella pseudospiralis</name>
    <name type="common">Parasitic roundworm</name>
    <dbReference type="NCBI Taxonomy" id="6337"/>
    <lineage>
        <taxon>Eukaryota</taxon>
        <taxon>Metazoa</taxon>
        <taxon>Ecdysozoa</taxon>
        <taxon>Nematoda</taxon>
        <taxon>Enoplea</taxon>
        <taxon>Dorylaimia</taxon>
        <taxon>Trichinellida</taxon>
        <taxon>Trichinellidae</taxon>
        <taxon>Trichinella</taxon>
    </lineage>
</organism>
<evidence type="ECO:0000313" key="2">
    <source>
        <dbReference type="EMBL" id="KRX86886.1"/>
    </source>
</evidence>
<accession>A0A0V0XFX7</accession>
<feature type="region of interest" description="Disordered" evidence="1">
    <location>
        <begin position="1"/>
        <end position="64"/>
    </location>
</feature>
<dbReference type="AlphaFoldDB" id="A0A0V0XFX7"/>
<feature type="compositionally biased region" description="Basic and acidic residues" evidence="1">
    <location>
        <begin position="1"/>
        <end position="24"/>
    </location>
</feature>
<dbReference type="EMBL" id="JYDU01000327">
    <property type="protein sequence ID" value="KRX86886.1"/>
    <property type="molecule type" value="Genomic_DNA"/>
</dbReference>
<feature type="compositionally biased region" description="Basic and acidic residues" evidence="1">
    <location>
        <begin position="39"/>
        <end position="57"/>
    </location>
</feature>
<evidence type="ECO:0000313" key="3">
    <source>
        <dbReference type="Proteomes" id="UP000054815"/>
    </source>
</evidence>
<comment type="caution">
    <text evidence="2">The sequence shown here is derived from an EMBL/GenBank/DDBJ whole genome shotgun (WGS) entry which is preliminary data.</text>
</comment>